<accession>A0ACB8RWW2</accession>
<reference evidence="1" key="1">
    <citation type="submission" date="2021-02" db="EMBL/GenBank/DDBJ databases">
        <authorList>
            <consortium name="DOE Joint Genome Institute"/>
            <person name="Ahrendt S."/>
            <person name="Looney B.P."/>
            <person name="Miyauchi S."/>
            <person name="Morin E."/>
            <person name="Drula E."/>
            <person name="Courty P.E."/>
            <person name="Chicoki N."/>
            <person name="Fauchery L."/>
            <person name="Kohler A."/>
            <person name="Kuo A."/>
            <person name="Labutti K."/>
            <person name="Pangilinan J."/>
            <person name="Lipzen A."/>
            <person name="Riley R."/>
            <person name="Andreopoulos W."/>
            <person name="He G."/>
            <person name="Johnson J."/>
            <person name="Barry K.W."/>
            <person name="Grigoriev I.V."/>
            <person name="Nagy L."/>
            <person name="Hibbett D."/>
            <person name="Henrissat B."/>
            <person name="Matheny P.B."/>
            <person name="Labbe J."/>
            <person name="Martin F."/>
        </authorList>
    </citation>
    <scope>NUCLEOTIDE SEQUENCE</scope>
    <source>
        <strain evidence="1">FP105234-sp</strain>
    </source>
</reference>
<sequence>MYVKLCKPASAERVAPNSLLTQNCHQSDSRSQSFMRVRPPSLVTYRSQLSWLYYVSTSAEHIVRRQHQNRYCLFPCEICFSFHPRLPFTVATRPAWARPSPGSAFSSGPHNCREDEHASAAGEAQINIIFLLSHHPRKNLHMVSQMSREHLVLATPPRQRPRGTRSAQHRLLHNSTRHTAPGLG</sequence>
<name>A0ACB8RWW2_9AGAM</name>
<evidence type="ECO:0000313" key="2">
    <source>
        <dbReference type="Proteomes" id="UP000814033"/>
    </source>
</evidence>
<proteinExistence type="predicted"/>
<comment type="caution">
    <text evidence="1">The sequence shown here is derived from an EMBL/GenBank/DDBJ whole genome shotgun (WGS) entry which is preliminary data.</text>
</comment>
<keyword evidence="2" id="KW-1185">Reference proteome</keyword>
<protein>
    <submittedName>
        <fullName evidence="1">Uncharacterized protein</fullName>
    </submittedName>
</protein>
<dbReference type="EMBL" id="MU275885">
    <property type="protein sequence ID" value="KAI0048509.1"/>
    <property type="molecule type" value="Genomic_DNA"/>
</dbReference>
<evidence type="ECO:0000313" key="1">
    <source>
        <dbReference type="EMBL" id="KAI0048509.1"/>
    </source>
</evidence>
<gene>
    <name evidence="1" type="ORF">FA95DRAFT_1030950</name>
</gene>
<reference evidence="1" key="2">
    <citation type="journal article" date="2022" name="New Phytol.">
        <title>Evolutionary transition to the ectomycorrhizal habit in the genomes of a hyperdiverse lineage of mushroom-forming fungi.</title>
        <authorList>
            <person name="Looney B."/>
            <person name="Miyauchi S."/>
            <person name="Morin E."/>
            <person name="Drula E."/>
            <person name="Courty P.E."/>
            <person name="Kohler A."/>
            <person name="Kuo A."/>
            <person name="LaButti K."/>
            <person name="Pangilinan J."/>
            <person name="Lipzen A."/>
            <person name="Riley R."/>
            <person name="Andreopoulos W."/>
            <person name="He G."/>
            <person name="Johnson J."/>
            <person name="Nolan M."/>
            <person name="Tritt A."/>
            <person name="Barry K.W."/>
            <person name="Grigoriev I.V."/>
            <person name="Nagy L.G."/>
            <person name="Hibbett D."/>
            <person name="Henrissat B."/>
            <person name="Matheny P.B."/>
            <person name="Labbe J."/>
            <person name="Martin F.M."/>
        </authorList>
    </citation>
    <scope>NUCLEOTIDE SEQUENCE</scope>
    <source>
        <strain evidence="1">FP105234-sp</strain>
    </source>
</reference>
<dbReference type="Proteomes" id="UP000814033">
    <property type="component" value="Unassembled WGS sequence"/>
</dbReference>
<organism evidence="1 2">
    <name type="scientific">Auriscalpium vulgare</name>
    <dbReference type="NCBI Taxonomy" id="40419"/>
    <lineage>
        <taxon>Eukaryota</taxon>
        <taxon>Fungi</taxon>
        <taxon>Dikarya</taxon>
        <taxon>Basidiomycota</taxon>
        <taxon>Agaricomycotina</taxon>
        <taxon>Agaricomycetes</taxon>
        <taxon>Russulales</taxon>
        <taxon>Auriscalpiaceae</taxon>
        <taxon>Auriscalpium</taxon>
    </lineage>
</organism>